<keyword evidence="3" id="KW-0560">Oxidoreductase</keyword>
<sequence length="265" mass="27934">MPSPKAADPGREADIMTANETRRIALVTGAVRGIGLETARQLARQGIHVLVAGRRQEQADGVADRLRGEGLSAEGVVLDIDNPAQLTALRDYIATTYGRLDILVNNAGVLLDRGADGAAPPPSATPDKTLRDTFEINLFATVQVTQTLLPLVLKSPAGRIVNLSSILASLGAHSDPASPIYGKLTFAYDASKTALNAFTVHLAHELKDTAVKVNSAHPGWVRTDMGGQDAPLDVAQGALTSVRLATLPDDGPTGGFFHMDHALPW</sequence>
<gene>
    <name evidence="6" type="ordered locus">GDI2279</name>
</gene>
<dbReference type="InterPro" id="IPR045313">
    <property type="entry name" value="CBR1-like"/>
</dbReference>
<feature type="domain" description="Ketoreductase" evidence="5">
    <location>
        <begin position="23"/>
        <end position="228"/>
    </location>
</feature>
<dbReference type="PRINTS" id="PR00080">
    <property type="entry name" value="SDRFAMILY"/>
</dbReference>
<dbReference type="AlphaFoldDB" id="A9HLW8"/>
<evidence type="ECO:0000256" key="1">
    <source>
        <dbReference type="ARBA" id="ARBA00006484"/>
    </source>
</evidence>
<dbReference type="Pfam" id="PF00106">
    <property type="entry name" value="adh_short"/>
    <property type="match status" value="1"/>
</dbReference>
<dbReference type="Gene3D" id="3.40.50.720">
    <property type="entry name" value="NAD(P)-binding Rossmann-like Domain"/>
    <property type="match status" value="1"/>
</dbReference>
<comment type="similarity">
    <text evidence="1 4">Belongs to the short-chain dehydrogenases/reductases (SDR) family.</text>
</comment>
<keyword evidence="2" id="KW-0521">NADP</keyword>
<dbReference type="PANTHER" id="PTHR43963">
    <property type="entry name" value="CARBONYL REDUCTASE 1-RELATED"/>
    <property type="match status" value="1"/>
</dbReference>
<evidence type="ECO:0000259" key="5">
    <source>
        <dbReference type="SMART" id="SM00822"/>
    </source>
</evidence>
<dbReference type="SMART" id="SM00822">
    <property type="entry name" value="PKS_KR"/>
    <property type="match status" value="1"/>
</dbReference>
<evidence type="ECO:0000313" key="6">
    <source>
        <dbReference type="EMBL" id="CAP56222.1"/>
    </source>
</evidence>
<reference evidence="6 7" key="1">
    <citation type="journal article" date="2009" name="BMC Genomics">
        <title>Complete genome sequence of the sugarcane nitrogen-fixing endophyte Gluconacetobacter diazotrophicus Pal5.</title>
        <authorList>
            <person name="Bertalan M."/>
            <person name="Albano R."/>
            <person name="Padua V."/>
            <person name="Rouws L."/>
            <person name="Rojas C."/>
            <person name="Hemerly A."/>
            <person name="Teixeira K."/>
            <person name="Schwab S."/>
            <person name="Araujo J."/>
            <person name="Oliveira A."/>
            <person name="Franca L."/>
            <person name="Magalhaes V."/>
            <person name="Alqueres S."/>
            <person name="Cardoso A."/>
            <person name="Almeida W."/>
            <person name="Loureiro M.M."/>
            <person name="Nogueira E."/>
            <person name="Cidade D."/>
            <person name="Oliveira D."/>
            <person name="Simao T."/>
            <person name="Macedo J."/>
            <person name="Valadao A."/>
            <person name="Dreschsel M."/>
            <person name="Freitas F."/>
            <person name="Vidal M."/>
            <person name="Guedes H."/>
            <person name="Rodrigues E."/>
            <person name="Meneses C."/>
            <person name="Brioso P."/>
            <person name="Pozzer L."/>
            <person name="Figueiredo D."/>
            <person name="Montano H."/>
            <person name="Junior J."/>
            <person name="Filho G."/>
            <person name="Flores V."/>
            <person name="Ferreira B."/>
            <person name="Branco A."/>
            <person name="Gonzalez P."/>
            <person name="Guillobel H."/>
            <person name="Lemos M."/>
            <person name="Seibel L."/>
            <person name="Macedo J."/>
            <person name="Alves-Ferreira M."/>
            <person name="Sachetto-Martins G."/>
            <person name="Coelho A."/>
            <person name="Santos E."/>
            <person name="Amaral G."/>
            <person name="Neves A."/>
            <person name="Pacheco A.B."/>
            <person name="Carvalho D."/>
            <person name="Lery L."/>
            <person name="Bisch P."/>
            <person name="Rossle S.C."/>
            <person name="Urmenyi T."/>
            <person name="Kruger W.V."/>
            <person name="Martins O."/>
            <person name="Baldani J.I."/>
            <person name="Ferreira P.C."/>
        </authorList>
    </citation>
    <scope>NUCLEOTIDE SEQUENCE [LARGE SCALE GENOMIC DNA]</scope>
    <source>
        <strain evidence="7">ATCC 49037 / DSM 5601 / CCUG 37298 / CIP 103539 / LMG 7603 / PAl5</strain>
    </source>
</reference>
<evidence type="ECO:0000256" key="2">
    <source>
        <dbReference type="ARBA" id="ARBA00022857"/>
    </source>
</evidence>
<dbReference type="Proteomes" id="UP000001176">
    <property type="component" value="Chromosome"/>
</dbReference>
<dbReference type="SUPFAM" id="SSF51735">
    <property type="entry name" value="NAD(P)-binding Rossmann-fold domains"/>
    <property type="match status" value="1"/>
</dbReference>
<evidence type="ECO:0000313" key="7">
    <source>
        <dbReference type="Proteomes" id="UP000001176"/>
    </source>
</evidence>
<dbReference type="InterPro" id="IPR057326">
    <property type="entry name" value="KR_dom"/>
</dbReference>
<evidence type="ECO:0000256" key="4">
    <source>
        <dbReference type="RuleBase" id="RU000363"/>
    </source>
</evidence>
<name>A9HLW8_GLUDA</name>
<keyword evidence="7" id="KW-1185">Reference proteome</keyword>
<organism evidence="6 7">
    <name type="scientific">Gluconacetobacter diazotrophicus (strain ATCC 49037 / DSM 5601 / CCUG 37298 / CIP 103539 / LMG 7603 / PAl5)</name>
    <dbReference type="NCBI Taxonomy" id="272568"/>
    <lineage>
        <taxon>Bacteria</taxon>
        <taxon>Pseudomonadati</taxon>
        <taxon>Pseudomonadota</taxon>
        <taxon>Alphaproteobacteria</taxon>
        <taxon>Acetobacterales</taxon>
        <taxon>Acetobacteraceae</taxon>
        <taxon>Gluconacetobacter</taxon>
    </lineage>
</organism>
<dbReference type="KEGG" id="gdi:GDI2279"/>
<proteinExistence type="inferred from homology"/>
<accession>A9HLW8</accession>
<protein>
    <submittedName>
        <fullName evidence="6">Putative short-chain dehydrogenase</fullName>
    </submittedName>
</protein>
<dbReference type="CDD" id="cd05324">
    <property type="entry name" value="carb_red_PTCR-like_SDR_c"/>
    <property type="match status" value="1"/>
</dbReference>
<dbReference type="InterPro" id="IPR002347">
    <property type="entry name" value="SDR_fam"/>
</dbReference>
<dbReference type="PRINTS" id="PR00081">
    <property type="entry name" value="GDHRDH"/>
</dbReference>
<dbReference type="InterPro" id="IPR036291">
    <property type="entry name" value="NAD(P)-bd_dom_sf"/>
</dbReference>
<dbReference type="EMBL" id="AM889285">
    <property type="protein sequence ID" value="CAP56222.1"/>
    <property type="molecule type" value="Genomic_DNA"/>
</dbReference>
<evidence type="ECO:0000256" key="3">
    <source>
        <dbReference type="ARBA" id="ARBA00023002"/>
    </source>
</evidence>
<dbReference type="GO" id="GO:0016616">
    <property type="term" value="F:oxidoreductase activity, acting on the CH-OH group of donors, NAD or NADP as acceptor"/>
    <property type="evidence" value="ECO:0007669"/>
    <property type="project" value="InterPro"/>
</dbReference>
<dbReference type="PANTHER" id="PTHR43963:SF6">
    <property type="entry name" value="CHAIN DEHYDROGENASE FAMILY PROTEIN, PUTATIVE (AFU_ORTHOLOGUE AFUA_3G15350)-RELATED"/>
    <property type="match status" value="1"/>
</dbReference>